<name>F9GC90_FUSOF</name>
<feature type="compositionally biased region" description="Basic and acidic residues" evidence="1">
    <location>
        <begin position="28"/>
        <end position="51"/>
    </location>
</feature>
<feature type="region of interest" description="Disordered" evidence="1">
    <location>
        <begin position="1"/>
        <end position="51"/>
    </location>
</feature>
<evidence type="ECO:0000256" key="1">
    <source>
        <dbReference type="SAM" id="MobiDB-lite"/>
    </source>
</evidence>
<dbReference type="AlphaFoldDB" id="F9GC90"/>
<dbReference type="OrthoDB" id="10522471at2759"/>
<gene>
    <name evidence="2" type="ORF">FOXB_16273</name>
</gene>
<dbReference type="EMBL" id="AFQF01004891">
    <property type="protein sequence ID" value="EGU73217.1"/>
    <property type="molecule type" value="Genomic_DNA"/>
</dbReference>
<protein>
    <submittedName>
        <fullName evidence="2">Uncharacterized protein</fullName>
    </submittedName>
</protein>
<sequence length="120" mass="13835">MADSGKQREDSLERELAYEDATMAAGKSSKEKRDEAKAEKEKKEEEDRQAQMKEAMFAAGKSSQEKLRVIKRDTRSPWKIHTLVMHLFHCIEIDKPTLRPIVAAAGHADRFQTLDWVYDN</sequence>
<accession>F9GC90</accession>
<organism evidence="2">
    <name type="scientific">Fusarium oxysporum (strain Fo5176)</name>
    <name type="common">Fusarium vascular wilt</name>
    <dbReference type="NCBI Taxonomy" id="660025"/>
    <lineage>
        <taxon>Eukaryota</taxon>
        <taxon>Fungi</taxon>
        <taxon>Dikarya</taxon>
        <taxon>Ascomycota</taxon>
        <taxon>Pezizomycotina</taxon>
        <taxon>Sordariomycetes</taxon>
        <taxon>Hypocreomycetidae</taxon>
        <taxon>Hypocreales</taxon>
        <taxon>Nectriaceae</taxon>
        <taxon>Fusarium</taxon>
        <taxon>Fusarium oxysporum species complex</taxon>
    </lineage>
</organism>
<comment type="caution">
    <text evidence="2">The sequence shown here is derived from an EMBL/GenBank/DDBJ whole genome shotgun (WGS) entry which is preliminary data.</text>
</comment>
<feature type="compositionally biased region" description="Basic and acidic residues" evidence="1">
    <location>
        <begin position="1"/>
        <end position="17"/>
    </location>
</feature>
<evidence type="ECO:0000313" key="2">
    <source>
        <dbReference type="EMBL" id="EGU73217.1"/>
    </source>
</evidence>
<reference evidence="2" key="1">
    <citation type="journal article" date="2012" name="Mol. Plant Microbe Interact.">
        <title>A highly conserved effector in Fusarium oxysporum is required for full virulence on Arabidopsis.</title>
        <authorList>
            <person name="Thatcher L.F."/>
            <person name="Gardiner D.M."/>
            <person name="Kazan K."/>
            <person name="Manners J."/>
        </authorList>
    </citation>
    <scope>NUCLEOTIDE SEQUENCE [LARGE SCALE GENOMIC DNA]</scope>
    <source>
        <strain evidence="2">Fo5176</strain>
    </source>
</reference>
<proteinExistence type="predicted"/>